<dbReference type="InterPro" id="IPR045051">
    <property type="entry name" value="SBT"/>
</dbReference>
<dbReference type="AlphaFoldDB" id="A0A9D5CRG2"/>
<protein>
    <submittedName>
        <fullName evidence="3">Uncharacterized protein</fullName>
    </submittedName>
</protein>
<reference evidence="3" key="1">
    <citation type="submission" date="2021-03" db="EMBL/GenBank/DDBJ databases">
        <authorList>
            <person name="Li Z."/>
            <person name="Yang C."/>
        </authorList>
    </citation>
    <scope>NUCLEOTIDE SEQUENCE</scope>
    <source>
        <strain evidence="3">Dzin_1.0</strain>
        <tissue evidence="3">Leaf</tissue>
    </source>
</reference>
<comment type="similarity">
    <text evidence="1">Belongs to the peptidase S8 family.</text>
</comment>
<evidence type="ECO:0000256" key="1">
    <source>
        <dbReference type="ARBA" id="ARBA00011073"/>
    </source>
</evidence>
<reference evidence="3" key="2">
    <citation type="journal article" date="2022" name="Hortic Res">
        <title>The genome of Dioscorea zingiberensis sheds light on the biosynthesis, origin and evolution of the medicinally important diosgenin saponins.</title>
        <authorList>
            <person name="Li Y."/>
            <person name="Tan C."/>
            <person name="Li Z."/>
            <person name="Guo J."/>
            <person name="Li S."/>
            <person name="Chen X."/>
            <person name="Wang C."/>
            <person name="Dai X."/>
            <person name="Yang H."/>
            <person name="Song W."/>
            <person name="Hou L."/>
            <person name="Xu J."/>
            <person name="Tong Z."/>
            <person name="Xu A."/>
            <person name="Yuan X."/>
            <person name="Wang W."/>
            <person name="Yang Q."/>
            <person name="Chen L."/>
            <person name="Sun Z."/>
            <person name="Wang K."/>
            <person name="Pan B."/>
            <person name="Chen J."/>
            <person name="Bao Y."/>
            <person name="Liu F."/>
            <person name="Qi X."/>
            <person name="Gang D.R."/>
            <person name="Wen J."/>
            <person name="Li J."/>
        </authorList>
    </citation>
    <scope>NUCLEOTIDE SEQUENCE</scope>
    <source>
        <strain evidence="3">Dzin_1.0</strain>
    </source>
</reference>
<sequence>MIKSTIMTTASTLGGEGLPIADEKSNTYDSASFFTMGAGLVNPNNGNEPGLVYDIQPDEYIAYLCGLKLSNFKIQAIIRHPIKCSTIQKLEPEQLNYPSISVQLDKTNNKDKQDIDQRWHREIFEDIVVYLSHGCRAPSCPLMRISHPVLPLNQGKYSGNLKLVIVQIKVPLGARKTQIRDNQLEKQSWAN</sequence>
<evidence type="ECO:0000256" key="2">
    <source>
        <dbReference type="ARBA" id="ARBA00022729"/>
    </source>
</evidence>
<dbReference type="Gene3D" id="3.40.50.200">
    <property type="entry name" value="Peptidase S8/S53 domain"/>
    <property type="match status" value="1"/>
</dbReference>
<dbReference type="Gene3D" id="2.60.40.2310">
    <property type="match status" value="1"/>
</dbReference>
<dbReference type="Proteomes" id="UP001085076">
    <property type="component" value="Miscellaneous, Linkage group lg03"/>
</dbReference>
<evidence type="ECO:0000313" key="3">
    <source>
        <dbReference type="EMBL" id="KAJ0978311.1"/>
    </source>
</evidence>
<gene>
    <name evidence="3" type="ORF">J5N97_013785</name>
</gene>
<organism evidence="3 4">
    <name type="scientific">Dioscorea zingiberensis</name>
    <dbReference type="NCBI Taxonomy" id="325984"/>
    <lineage>
        <taxon>Eukaryota</taxon>
        <taxon>Viridiplantae</taxon>
        <taxon>Streptophyta</taxon>
        <taxon>Embryophyta</taxon>
        <taxon>Tracheophyta</taxon>
        <taxon>Spermatophyta</taxon>
        <taxon>Magnoliopsida</taxon>
        <taxon>Liliopsida</taxon>
        <taxon>Dioscoreales</taxon>
        <taxon>Dioscoreaceae</taxon>
        <taxon>Dioscorea</taxon>
    </lineage>
</organism>
<comment type="caution">
    <text evidence="3">The sequence shown here is derived from an EMBL/GenBank/DDBJ whole genome shotgun (WGS) entry which is preliminary data.</text>
</comment>
<dbReference type="EMBL" id="JAGGNH010000003">
    <property type="protein sequence ID" value="KAJ0978311.1"/>
    <property type="molecule type" value="Genomic_DNA"/>
</dbReference>
<dbReference type="InterPro" id="IPR036852">
    <property type="entry name" value="Peptidase_S8/S53_dom_sf"/>
</dbReference>
<proteinExistence type="inferred from homology"/>
<name>A0A9D5CRG2_9LILI</name>
<evidence type="ECO:0000313" key="4">
    <source>
        <dbReference type="Proteomes" id="UP001085076"/>
    </source>
</evidence>
<keyword evidence="2" id="KW-0732">Signal</keyword>
<dbReference type="GO" id="GO:0006508">
    <property type="term" value="P:proteolysis"/>
    <property type="evidence" value="ECO:0007669"/>
    <property type="project" value="InterPro"/>
</dbReference>
<accession>A0A9D5CRG2</accession>
<dbReference type="GO" id="GO:0004252">
    <property type="term" value="F:serine-type endopeptidase activity"/>
    <property type="evidence" value="ECO:0007669"/>
    <property type="project" value="InterPro"/>
</dbReference>
<keyword evidence="4" id="KW-1185">Reference proteome</keyword>
<dbReference type="PANTHER" id="PTHR10795">
    <property type="entry name" value="PROPROTEIN CONVERTASE SUBTILISIN/KEXIN"/>
    <property type="match status" value="1"/>
</dbReference>
<dbReference type="OrthoDB" id="835282at2759"/>